<protein>
    <submittedName>
        <fullName evidence="2">Uncharacterized protein</fullName>
    </submittedName>
</protein>
<reference evidence="2 3" key="1">
    <citation type="submission" date="2013-05" db="EMBL/GenBank/DDBJ databases">
        <title>Genome assembly of Chondromyces apiculatus DSM 436.</title>
        <authorList>
            <person name="Sharma G."/>
            <person name="Khatri I."/>
            <person name="Kaur C."/>
            <person name="Mayilraj S."/>
            <person name="Subramanian S."/>
        </authorList>
    </citation>
    <scope>NUCLEOTIDE SEQUENCE [LARGE SCALE GENOMIC DNA]</scope>
    <source>
        <strain evidence="2 3">DSM 436</strain>
    </source>
</reference>
<comment type="caution">
    <text evidence="2">The sequence shown here is derived from an EMBL/GenBank/DDBJ whole genome shotgun (WGS) entry which is preliminary data.</text>
</comment>
<feature type="region of interest" description="Disordered" evidence="1">
    <location>
        <begin position="34"/>
        <end position="60"/>
    </location>
</feature>
<evidence type="ECO:0000313" key="2">
    <source>
        <dbReference type="EMBL" id="EYF01126.1"/>
    </source>
</evidence>
<dbReference type="Proteomes" id="UP000019678">
    <property type="component" value="Unassembled WGS sequence"/>
</dbReference>
<dbReference type="EMBL" id="ASRX01000088">
    <property type="protein sequence ID" value="EYF01126.1"/>
    <property type="molecule type" value="Genomic_DNA"/>
</dbReference>
<organism evidence="2 3">
    <name type="scientific">Chondromyces apiculatus DSM 436</name>
    <dbReference type="NCBI Taxonomy" id="1192034"/>
    <lineage>
        <taxon>Bacteria</taxon>
        <taxon>Pseudomonadati</taxon>
        <taxon>Myxococcota</taxon>
        <taxon>Polyangia</taxon>
        <taxon>Polyangiales</taxon>
        <taxon>Polyangiaceae</taxon>
        <taxon>Chondromyces</taxon>
    </lineage>
</organism>
<name>A0A017SXW5_9BACT</name>
<evidence type="ECO:0000256" key="1">
    <source>
        <dbReference type="SAM" id="MobiDB-lite"/>
    </source>
</evidence>
<sequence>MGWQDVTSLVICAGALGWLVRRLLVTHGPPASKPDVTRASLVRKARAQKKQRARGDGACH</sequence>
<proteinExistence type="predicted"/>
<dbReference type="STRING" id="1192034.CAP_8631"/>
<feature type="compositionally biased region" description="Basic residues" evidence="1">
    <location>
        <begin position="41"/>
        <end position="52"/>
    </location>
</feature>
<accession>A0A017SXW5</accession>
<evidence type="ECO:0000313" key="3">
    <source>
        <dbReference type="Proteomes" id="UP000019678"/>
    </source>
</evidence>
<dbReference type="AlphaFoldDB" id="A0A017SXW5"/>
<keyword evidence="3" id="KW-1185">Reference proteome</keyword>
<dbReference type="RefSeq" id="WP_044249987.1">
    <property type="nucleotide sequence ID" value="NZ_ASRX01000088.1"/>
</dbReference>
<gene>
    <name evidence="2" type="ORF">CAP_8631</name>
</gene>